<evidence type="ECO:0000313" key="2">
    <source>
        <dbReference type="EMBL" id="KDQ10922.1"/>
    </source>
</evidence>
<reference evidence="3" key="1">
    <citation type="journal article" date="2014" name="Proc. Natl. Acad. Sci. U.S.A.">
        <title>Extensive sampling of basidiomycete genomes demonstrates inadequacy of the white-rot/brown-rot paradigm for wood decay fungi.</title>
        <authorList>
            <person name="Riley R."/>
            <person name="Salamov A.A."/>
            <person name="Brown D.W."/>
            <person name="Nagy L.G."/>
            <person name="Floudas D."/>
            <person name="Held B.W."/>
            <person name="Levasseur A."/>
            <person name="Lombard V."/>
            <person name="Morin E."/>
            <person name="Otillar R."/>
            <person name="Lindquist E.A."/>
            <person name="Sun H."/>
            <person name="LaButti K.M."/>
            <person name="Schmutz J."/>
            <person name="Jabbour D."/>
            <person name="Luo H."/>
            <person name="Baker S.E."/>
            <person name="Pisabarro A.G."/>
            <person name="Walton J.D."/>
            <person name="Blanchette R.A."/>
            <person name="Henrissat B."/>
            <person name="Martin F."/>
            <person name="Cullen D."/>
            <person name="Hibbett D.S."/>
            <person name="Grigoriev I.V."/>
        </authorList>
    </citation>
    <scope>NUCLEOTIDE SEQUENCE [LARGE SCALE GENOMIC DNA]</scope>
    <source>
        <strain evidence="3">FD-172 SS1</strain>
    </source>
</reference>
<evidence type="ECO:0000313" key="3">
    <source>
        <dbReference type="Proteomes" id="UP000027195"/>
    </source>
</evidence>
<organism evidence="2 3">
    <name type="scientific">Botryobasidium botryosum (strain FD-172 SS1)</name>
    <dbReference type="NCBI Taxonomy" id="930990"/>
    <lineage>
        <taxon>Eukaryota</taxon>
        <taxon>Fungi</taxon>
        <taxon>Dikarya</taxon>
        <taxon>Basidiomycota</taxon>
        <taxon>Agaricomycotina</taxon>
        <taxon>Agaricomycetes</taxon>
        <taxon>Cantharellales</taxon>
        <taxon>Botryobasidiaceae</taxon>
        <taxon>Botryobasidium</taxon>
    </lineage>
</organism>
<feature type="compositionally biased region" description="Low complexity" evidence="1">
    <location>
        <begin position="15"/>
        <end position="46"/>
    </location>
</feature>
<dbReference type="EMBL" id="KL198063">
    <property type="protein sequence ID" value="KDQ10922.1"/>
    <property type="molecule type" value="Genomic_DNA"/>
</dbReference>
<feature type="region of interest" description="Disordered" evidence="1">
    <location>
        <begin position="1"/>
        <end position="87"/>
    </location>
</feature>
<proteinExistence type="predicted"/>
<dbReference type="HOGENOM" id="CLU_1844767_0_0_1"/>
<gene>
    <name evidence="2" type="ORF">BOTBODRAFT_115189</name>
</gene>
<protein>
    <submittedName>
        <fullName evidence="2">Uncharacterized protein</fullName>
    </submittedName>
</protein>
<dbReference type="Proteomes" id="UP000027195">
    <property type="component" value="Unassembled WGS sequence"/>
</dbReference>
<evidence type="ECO:0000256" key="1">
    <source>
        <dbReference type="SAM" id="MobiDB-lite"/>
    </source>
</evidence>
<dbReference type="InParanoid" id="A0A067MGC4"/>
<name>A0A067MGC4_BOTB1</name>
<sequence length="139" mass="14331">MGPASGDLVLLRSQPTPLSPSISASLLTPLPSSQSSPVFTSSPSPSRLQIASISPGKSFASLGRTAASSPLDAENSPGPPRRSSLGDLKIPARITMAQTGLRNNLGMVREFATNVDRAYHINNGLPGSGPLSDARTILV</sequence>
<dbReference type="AlphaFoldDB" id="A0A067MGC4"/>
<accession>A0A067MGC4</accession>
<dbReference type="OrthoDB" id="2554322at2759"/>
<keyword evidence="3" id="KW-1185">Reference proteome</keyword>